<gene>
    <name evidence="2" type="ORF">FGL98_14560</name>
    <name evidence="1" type="ORF">FGL98_24440</name>
</gene>
<evidence type="ECO:0000313" key="3">
    <source>
        <dbReference type="Proteomes" id="UP000320244"/>
    </source>
</evidence>
<protein>
    <recommendedName>
        <fullName evidence="4">AsnC family protein</fullName>
    </recommendedName>
</protein>
<accession>A0A563DQT1</accession>
<evidence type="ECO:0008006" key="4">
    <source>
        <dbReference type="Google" id="ProtNLM"/>
    </source>
</evidence>
<proteinExistence type="predicted"/>
<dbReference type="EMBL" id="VCQV01000020">
    <property type="protein sequence ID" value="TWP35328.1"/>
    <property type="molecule type" value="Genomic_DNA"/>
</dbReference>
<name>A0A563DQT1_9MICO</name>
<organism evidence="1 3">
    <name type="scientific">Leekyejoonella antrihumi</name>
    <dbReference type="NCBI Taxonomy" id="1660198"/>
    <lineage>
        <taxon>Bacteria</taxon>
        <taxon>Bacillati</taxon>
        <taxon>Actinomycetota</taxon>
        <taxon>Actinomycetes</taxon>
        <taxon>Micrococcales</taxon>
        <taxon>Dermacoccaceae</taxon>
        <taxon>Leekyejoonella</taxon>
    </lineage>
</organism>
<comment type="caution">
    <text evidence="1">The sequence shown here is derived from an EMBL/GenBank/DDBJ whole genome shotgun (WGS) entry which is preliminary data.</text>
</comment>
<reference evidence="1 3" key="1">
    <citation type="submission" date="2019-05" db="EMBL/GenBank/DDBJ databases">
        <authorList>
            <person name="Lee S.D."/>
        </authorList>
    </citation>
    <scope>NUCLEOTIDE SEQUENCE [LARGE SCALE GENOMIC DNA]</scope>
    <source>
        <strain evidence="1 3">C5-26</strain>
    </source>
</reference>
<sequence>MATTNINDVERMLDDLDPAMVTAHDAVHFRRILAAQDGVIRADRELHDAVRAARDAGDSWLSIGIALGVTKQAAQKRFGH</sequence>
<dbReference type="AlphaFoldDB" id="A0A563DQT1"/>
<dbReference type="OrthoDB" id="3579809at2"/>
<dbReference type="EMBL" id="VCQV01000082">
    <property type="protein sequence ID" value="TWP32311.1"/>
    <property type="molecule type" value="Genomic_DNA"/>
</dbReference>
<dbReference type="RefSeq" id="WP_146317660.1">
    <property type="nucleotide sequence ID" value="NZ_VCQV01000020.1"/>
</dbReference>
<keyword evidence="3" id="KW-1185">Reference proteome</keyword>
<evidence type="ECO:0000313" key="2">
    <source>
        <dbReference type="EMBL" id="TWP35328.1"/>
    </source>
</evidence>
<dbReference type="Proteomes" id="UP000320244">
    <property type="component" value="Unassembled WGS sequence"/>
</dbReference>
<evidence type="ECO:0000313" key="1">
    <source>
        <dbReference type="EMBL" id="TWP32311.1"/>
    </source>
</evidence>
<reference evidence="1 3" key="2">
    <citation type="submission" date="2019-08" db="EMBL/GenBank/DDBJ databases">
        <title>Jejuicoccus antrihumi gen. nov., sp. nov., a new member of the family Dermacoccaceae isolated from a cave.</title>
        <authorList>
            <person name="Schumann P."/>
            <person name="Kim I.S."/>
        </authorList>
    </citation>
    <scope>NUCLEOTIDE SEQUENCE [LARGE SCALE GENOMIC DNA]</scope>
    <source>
        <strain evidence="1 3">C5-26</strain>
    </source>
</reference>